<evidence type="ECO:0000256" key="2">
    <source>
        <dbReference type="ARBA" id="ARBA00022525"/>
    </source>
</evidence>
<reference evidence="8" key="1">
    <citation type="submission" date="2016-04" db="EMBL/GenBank/DDBJ databases">
        <authorList>
            <person name="Calderon-Fernandez G.M.Sr."/>
        </authorList>
    </citation>
    <scope>NUCLEOTIDE SEQUENCE</scope>
    <source>
        <strain evidence="8">Int1</strain>
        <tissue evidence="8">Integument</tissue>
    </source>
</reference>
<dbReference type="PROSITE" id="PS00282">
    <property type="entry name" value="KAZAL_1"/>
    <property type="match status" value="1"/>
</dbReference>
<evidence type="ECO:0000256" key="4">
    <source>
        <dbReference type="ARBA" id="ARBA00022737"/>
    </source>
</evidence>
<keyword evidence="2" id="KW-0964">Secreted</keyword>
<dbReference type="GO" id="GO:0005576">
    <property type="term" value="C:extracellular region"/>
    <property type="evidence" value="ECO:0007669"/>
    <property type="project" value="UniProtKB-SubCell"/>
</dbReference>
<dbReference type="SUPFAM" id="SSF100895">
    <property type="entry name" value="Kazal-type serine protease inhibitors"/>
    <property type="match status" value="1"/>
</dbReference>
<evidence type="ECO:0000313" key="8">
    <source>
        <dbReference type="EMBL" id="JAR95835.1"/>
    </source>
</evidence>
<dbReference type="PROSITE" id="PS51465">
    <property type="entry name" value="KAZAL_2"/>
    <property type="match status" value="1"/>
</dbReference>
<dbReference type="AlphaFoldDB" id="A0A170UFB8"/>
<keyword evidence="3" id="KW-0646">Protease inhibitor</keyword>
<dbReference type="CDD" id="cd00104">
    <property type="entry name" value="KAZAL_FS"/>
    <property type="match status" value="1"/>
</dbReference>
<protein>
    <submittedName>
        <fullName evidence="8">Putative kazal domain-containing protein similar to CG45012</fullName>
    </submittedName>
</protein>
<dbReference type="SMART" id="SM00280">
    <property type="entry name" value="KAZAL"/>
    <property type="match status" value="1"/>
</dbReference>
<evidence type="ECO:0000256" key="6">
    <source>
        <dbReference type="ARBA" id="ARBA00023157"/>
    </source>
</evidence>
<keyword evidence="4" id="KW-0677">Repeat</keyword>
<name>A0A170UFB8_TRIIF</name>
<evidence type="ECO:0000256" key="1">
    <source>
        <dbReference type="ARBA" id="ARBA00004613"/>
    </source>
</evidence>
<evidence type="ECO:0000256" key="3">
    <source>
        <dbReference type="ARBA" id="ARBA00022690"/>
    </source>
</evidence>
<dbReference type="Pfam" id="PF07648">
    <property type="entry name" value="Kazal_2"/>
    <property type="match status" value="1"/>
</dbReference>
<accession>A0A170UFB8</accession>
<evidence type="ECO:0000256" key="5">
    <source>
        <dbReference type="ARBA" id="ARBA00022900"/>
    </source>
</evidence>
<feature type="domain" description="Kazal-like" evidence="7">
    <location>
        <begin position="44"/>
        <end position="92"/>
    </location>
</feature>
<dbReference type="GO" id="GO:0004867">
    <property type="term" value="F:serine-type endopeptidase inhibitor activity"/>
    <property type="evidence" value="ECO:0007669"/>
    <property type="project" value="UniProtKB-KW"/>
</dbReference>
<dbReference type="EMBL" id="GEMB01007598">
    <property type="protein sequence ID" value="JAR95835.1"/>
    <property type="molecule type" value="Transcribed_RNA"/>
</dbReference>
<reference evidence="8" key="2">
    <citation type="journal article" date="2017" name="J. Med. Entomol.">
        <title>Transcriptome Analysis of the Triatoma infestans (Hemiptera: Reduviidae) Integument.</title>
        <authorList>
            <person name="Calderon-Fernandez G.M."/>
            <person name="Moriconi D.E."/>
            <person name="Dulbecco A.B."/>
            <person name="Juarez M.P."/>
        </authorList>
    </citation>
    <scope>NUCLEOTIDE SEQUENCE</scope>
    <source>
        <strain evidence="8">Int1</strain>
        <tissue evidence="8">Integument</tissue>
    </source>
</reference>
<sequence length="92" mass="10495">RNVSVTLTLHYRNITLKCELSTRTFGEFALTMMMSISADDNKKSDEDPDCDCDRMLFRVCGSDGNTYSNQCVMECETWHAQPKVTRVKFGPC</sequence>
<dbReference type="InterPro" id="IPR002350">
    <property type="entry name" value="Kazal_dom"/>
</dbReference>
<feature type="non-terminal residue" evidence="8">
    <location>
        <position position="1"/>
    </location>
</feature>
<comment type="subcellular location">
    <subcellularLocation>
        <location evidence="1">Secreted</location>
    </subcellularLocation>
</comment>
<dbReference type="InterPro" id="IPR036058">
    <property type="entry name" value="Kazal_dom_sf"/>
</dbReference>
<evidence type="ECO:0000259" key="7">
    <source>
        <dbReference type="PROSITE" id="PS51465"/>
    </source>
</evidence>
<dbReference type="FunFam" id="3.30.60.30:FF:000067">
    <property type="entry name" value="Thrombin inhibitor rhodniin"/>
    <property type="match status" value="1"/>
</dbReference>
<keyword evidence="5" id="KW-0722">Serine protease inhibitor</keyword>
<keyword evidence="6" id="KW-1015">Disulfide bond</keyword>
<organism evidence="8">
    <name type="scientific">Triatoma infestans</name>
    <name type="common">Assassin bug</name>
    <dbReference type="NCBI Taxonomy" id="30076"/>
    <lineage>
        <taxon>Eukaryota</taxon>
        <taxon>Metazoa</taxon>
        <taxon>Ecdysozoa</taxon>
        <taxon>Arthropoda</taxon>
        <taxon>Hexapoda</taxon>
        <taxon>Insecta</taxon>
        <taxon>Pterygota</taxon>
        <taxon>Neoptera</taxon>
        <taxon>Paraneoptera</taxon>
        <taxon>Hemiptera</taxon>
        <taxon>Heteroptera</taxon>
        <taxon>Panheteroptera</taxon>
        <taxon>Cimicomorpha</taxon>
        <taxon>Reduviidae</taxon>
        <taxon>Triatominae</taxon>
        <taxon>Triatoma</taxon>
    </lineage>
</organism>
<proteinExistence type="predicted"/>
<dbReference type="Gene3D" id="3.30.60.30">
    <property type="match status" value="1"/>
</dbReference>